<dbReference type="AlphaFoldDB" id="A0A0C1ZC46"/>
<dbReference type="SUPFAM" id="SSF56112">
    <property type="entry name" value="Protein kinase-like (PK-like)"/>
    <property type="match status" value="1"/>
</dbReference>
<dbReference type="GO" id="GO:0005524">
    <property type="term" value="F:ATP binding"/>
    <property type="evidence" value="ECO:0007669"/>
    <property type="project" value="UniProtKB-KW"/>
</dbReference>
<feature type="region of interest" description="Disordered" evidence="5">
    <location>
        <begin position="293"/>
        <end position="328"/>
    </location>
</feature>
<keyword evidence="6" id="KW-0812">Transmembrane</keyword>
<protein>
    <submittedName>
        <fullName evidence="8">Serine/threonine protein kinase</fullName>
    </submittedName>
</protein>
<name>A0A0C1ZC46_9BACT</name>
<accession>A0A0C1ZC46</accession>
<evidence type="ECO:0000256" key="3">
    <source>
        <dbReference type="ARBA" id="ARBA00022777"/>
    </source>
</evidence>
<feature type="transmembrane region" description="Helical" evidence="6">
    <location>
        <begin position="364"/>
        <end position="384"/>
    </location>
</feature>
<feature type="compositionally biased region" description="Low complexity" evidence="5">
    <location>
        <begin position="306"/>
        <end position="317"/>
    </location>
</feature>
<dbReference type="PANTHER" id="PTHR43289">
    <property type="entry name" value="MITOGEN-ACTIVATED PROTEIN KINASE KINASE KINASE 20-RELATED"/>
    <property type="match status" value="1"/>
</dbReference>
<evidence type="ECO:0000256" key="5">
    <source>
        <dbReference type="SAM" id="MobiDB-lite"/>
    </source>
</evidence>
<dbReference type="PROSITE" id="PS00109">
    <property type="entry name" value="PROTEIN_KINASE_TYR"/>
    <property type="match status" value="1"/>
</dbReference>
<keyword evidence="4" id="KW-0067">ATP-binding</keyword>
<dbReference type="PANTHER" id="PTHR43289:SF6">
    <property type="entry name" value="SERINE_THREONINE-PROTEIN KINASE NEKL-3"/>
    <property type="match status" value="1"/>
</dbReference>
<keyword evidence="8" id="KW-0723">Serine/threonine-protein kinase</keyword>
<evidence type="ECO:0000256" key="4">
    <source>
        <dbReference type="ARBA" id="ARBA00022840"/>
    </source>
</evidence>
<evidence type="ECO:0000313" key="9">
    <source>
        <dbReference type="Proteomes" id="UP000031599"/>
    </source>
</evidence>
<keyword evidence="1" id="KW-0808">Transferase</keyword>
<evidence type="ECO:0000256" key="2">
    <source>
        <dbReference type="ARBA" id="ARBA00022741"/>
    </source>
</evidence>
<dbReference type="Pfam" id="PF00069">
    <property type="entry name" value="Pkinase"/>
    <property type="match status" value="1"/>
</dbReference>
<keyword evidence="2" id="KW-0547">Nucleotide-binding</keyword>
<sequence>MAEVWMGRRQAMGGASKAVAIKLLASHFANNPVYRRMFVDEGRLTMMLTHSNIVQVFDVGEHEGRSYLVMEWVDGMDLSRLATAMREEGQAFELHVIAHVIGEVLRGLAYAHGLTEGDESSTIVHRDISPHNVLISVSGEVKVSDFGVARLASEETSGLHVRGKLRYMPPEQLRGDTKHATTDLFAVGAMLQELLDGVRFRAGAGRDALFGMVVAGEIPPLRRTDVPLELVALRDGLLAKDRGARVQSAGEALTLLRRWPGYRNAADELTALVRGRAGIAAPRTGLTVEFSDEELELEPSDEPTVHEQSGQSGQSGHEQSESQDASDLATRSILAVDEAASETTPQPFERVAGARASGWRRAPVALAVALAVLGVSLGFGYAWLSGTTAASAPSEDAPAAEAPVEPTVVPVPVPVPVPTPVEVSPVPVEAAPVVEASPPVAAPSEPKRRASKVPAAIPAEVEFAAHEFFFVWVKVNGQERALEPVAKLSLPPGRHKVWLRERASDPWVSAGRVKVASGQRYRVSLEKPAGVKLQRLN</sequence>
<dbReference type="Proteomes" id="UP000031599">
    <property type="component" value="Unassembled WGS sequence"/>
</dbReference>
<organism evidence="8 9">
    <name type="scientific">Enhygromyxa salina</name>
    <dbReference type="NCBI Taxonomy" id="215803"/>
    <lineage>
        <taxon>Bacteria</taxon>
        <taxon>Pseudomonadati</taxon>
        <taxon>Myxococcota</taxon>
        <taxon>Polyangia</taxon>
        <taxon>Nannocystales</taxon>
        <taxon>Nannocystaceae</taxon>
        <taxon>Enhygromyxa</taxon>
    </lineage>
</organism>
<proteinExistence type="predicted"/>
<dbReference type="InterPro" id="IPR000719">
    <property type="entry name" value="Prot_kinase_dom"/>
</dbReference>
<comment type="caution">
    <text evidence="8">The sequence shown here is derived from an EMBL/GenBank/DDBJ whole genome shotgun (WGS) entry which is preliminary data.</text>
</comment>
<dbReference type="CDD" id="cd14014">
    <property type="entry name" value="STKc_PknB_like"/>
    <property type="match status" value="1"/>
</dbReference>
<dbReference type="PROSITE" id="PS50011">
    <property type="entry name" value="PROTEIN_KINASE_DOM"/>
    <property type="match status" value="1"/>
</dbReference>
<dbReference type="Gene3D" id="1.10.510.10">
    <property type="entry name" value="Transferase(Phosphotransferase) domain 1"/>
    <property type="match status" value="1"/>
</dbReference>
<keyword evidence="6" id="KW-1133">Transmembrane helix</keyword>
<dbReference type="InterPro" id="IPR011009">
    <property type="entry name" value="Kinase-like_dom_sf"/>
</dbReference>
<dbReference type="GO" id="GO:0004674">
    <property type="term" value="F:protein serine/threonine kinase activity"/>
    <property type="evidence" value="ECO:0007669"/>
    <property type="project" value="UniProtKB-KW"/>
</dbReference>
<dbReference type="EMBL" id="JMCC02000058">
    <property type="protein sequence ID" value="KIG15264.1"/>
    <property type="molecule type" value="Genomic_DNA"/>
</dbReference>
<dbReference type="InterPro" id="IPR008266">
    <property type="entry name" value="Tyr_kinase_AS"/>
</dbReference>
<evidence type="ECO:0000256" key="1">
    <source>
        <dbReference type="ARBA" id="ARBA00022679"/>
    </source>
</evidence>
<feature type="domain" description="Protein kinase" evidence="7">
    <location>
        <begin position="1"/>
        <end position="256"/>
    </location>
</feature>
<reference evidence="8 9" key="1">
    <citation type="submission" date="2014-12" db="EMBL/GenBank/DDBJ databases">
        <title>Genome assembly of Enhygromyxa salina DSM 15201.</title>
        <authorList>
            <person name="Sharma G."/>
            <person name="Subramanian S."/>
        </authorList>
    </citation>
    <scope>NUCLEOTIDE SEQUENCE [LARGE SCALE GENOMIC DNA]</scope>
    <source>
        <strain evidence="8 9">DSM 15201</strain>
    </source>
</reference>
<keyword evidence="3 8" id="KW-0418">Kinase</keyword>
<evidence type="ECO:0000259" key="7">
    <source>
        <dbReference type="PROSITE" id="PS50011"/>
    </source>
</evidence>
<gene>
    <name evidence="8" type="ORF">DB30_05808</name>
</gene>
<evidence type="ECO:0000256" key="6">
    <source>
        <dbReference type="SAM" id="Phobius"/>
    </source>
</evidence>
<keyword evidence="6" id="KW-0472">Membrane</keyword>
<evidence type="ECO:0000313" key="8">
    <source>
        <dbReference type="EMBL" id="KIG15264.1"/>
    </source>
</evidence>
<dbReference type="Gene3D" id="3.30.200.20">
    <property type="entry name" value="Phosphorylase Kinase, domain 1"/>
    <property type="match status" value="1"/>
</dbReference>